<sequence length="270" mass="30079">MDQSFGQGVMADIKLDLMGYESALHSVYTTKTHSSHYLLCSSMTEFSSFVDDAMEGLDDQLVDCQNPHMPAFTSFFDDAMDSLGDQWADCESPHMPEDWGKDFSGMSWNSYCNQDLDAGPISFPNSRPSSSLEVSSIVEPTPLDITGSNDSQLPWNLLCLDTGPDTFKEDSMLLTLSDKEQLAHVMTEFFSLQAENKFLKTLLAQSSSGKGVSGKSKARKTIQRSKNAISGKTPRNEQGSGLRRSKRKRPIPNYRQWTWLPGDECIVIDD</sequence>
<dbReference type="Proteomes" id="UP000184356">
    <property type="component" value="Unassembled WGS sequence"/>
</dbReference>
<evidence type="ECO:0000313" key="3">
    <source>
        <dbReference type="Proteomes" id="UP000184356"/>
    </source>
</evidence>
<protein>
    <submittedName>
        <fullName evidence="2">Uncharacterized protein</fullName>
    </submittedName>
</protein>
<dbReference type="RefSeq" id="XP_040706510.1">
    <property type="nucleotide sequence ID" value="XM_040844507.1"/>
</dbReference>
<evidence type="ECO:0000313" key="2">
    <source>
        <dbReference type="EMBL" id="OJJ62704.1"/>
    </source>
</evidence>
<dbReference type="VEuPathDB" id="FungiDB:ASPSYDRAFT_28326"/>
<name>A0A1L9TTF7_9EURO</name>
<keyword evidence="3" id="KW-1185">Reference proteome</keyword>
<reference evidence="3" key="1">
    <citation type="journal article" date="2017" name="Genome Biol.">
        <title>Comparative genomics reveals high biological diversity and specific adaptations in the industrially and medically important fungal genus Aspergillus.</title>
        <authorList>
            <person name="de Vries R.P."/>
            <person name="Riley R."/>
            <person name="Wiebenga A."/>
            <person name="Aguilar-Osorio G."/>
            <person name="Amillis S."/>
            <person name="Uchima C.A."/>
            <person name="Anderluh G."/>
            <person name="Asadollahi M."/>
            <person name="Askin M."/>
            <person name="Barry K."/>
            <person name="Battaglia E."/>
            <person name="Bayram O."/>
            <person name="Benocci T."/>
            <person name="Braus-Stromeyer S.A."/>
            <person name="Caldana C."/>
            <person name="Canovas D."/>
            <person name="Cerqueira G.C."/>
            <person name="Chen F."/>
            <person name="Chen W."/>
            <person name="Choi C."/>
            <person name="Clum A."/>
            <person name="Dos Santos R.A."/>
            <person name="Damasio A.R."/>
            <person name="Diallinas G."/>
            <person name="Emri T."/>
            <person name="Fekete E."/>
            <person name="Flipphi M."/>
            <person name="Freyberg S."/>
            <person name="Gallo A."/>
            <person name="Gournas C."/>
            <person name="Habgood R."/>
            <person name="Hainaut M."/>
            <person name="Harispe M.L."/>
            <person name="Henrissat B."/>
            <person name="Hilden K.S."/>
            <person name="Hope R."/>
            <person name="Hossain A."/>
            <person name="Karabika E."/>
            <person name="Karaffa L."/>
            <person name="Karanyi Z."/>
            <person name="Krasevec N."/>
            <person name="Kuo A."/>
            <person name="Kusch H."/>
            <person name="LaButti K."/>
            <person name="Lagendijk E.L."/>
            <person name="Lapidus A."/>
            <person name="Levasseur A."/>
            <person name="Lindquist E."/>
            <person name="Lipzen A."/>
            <person name="Logrieco A.F."/>
            <person name="MacCabe A."/>
            <person name="Maekelae M.R."/>
            <person name="Malavazi I."/>
            <person name="Melin P."/>
            <person name="Meyer V."/>
            <person name="Mielnichuk N."/>
            <person name="Miskei M."/>
            <person name="Molnar A.P."/>
            <person name="Mule G."/>
            <person name="Ngan C.Y."/>
            <person name="Orejas M."/>
            <person name="Orosz E."/>
            <person name="Ouedraogo J.P."/>
            <person name="Overkamp K.M."/>
            <person name="Park H.-S."/>
            <person name="Perrone G."/>
            <person name="Piumi F."/>
            <person name="Punt P.J."/>
            <person name="Ram A.F."/>
            <person name="Ramon A."/>
            <person name="Rauscher S."/>
            <person name="Record E."/>
            <person name="Riano-Pachon D.M."/>
            <person name="Robert V."/>
            <person name="Roehrig J."/>
            <person name="Ruller R."/>
            <person name="Salamov A."/>
            <person name="Salih N.S."/>
            <person name="Samson R.A."/>
            <person name="Sandor E."/>
            <person name="Sanguinetti M."/>
            <person name="Schuetze T."/>
            <person name="Sepcic K."/>
            <person name="Shelest E."/>
            <person name="Sherlock G."/>
            <person name="Sophianopoulou V."/>
            <person name="Squina F.M."/>
            <person name="Sun H."/>
            <person name="Susca A."/>
            <person name="Todd R.B."/>
            <person name="Tsang A."/>
            <person name="Unkles S.E."/>
            <person name="van de Wiele N."/>
            <person name="van Rossen-Uffink D."/>
            <person name="Oliveira J.V."/>
            <person name="Vesth T.C."/>
            <person name="Visser J."/>
            <person name="Yu J.-H."/>
            <person name="Zhou M."/>
            <person name="Andersen M.R."/>
            <person name="Archer D.B."/>
            <person name="Baker S.E."/>
            <person name="Benoit I."/>
            <person name="Brakhage A.A."/>
            <person name="Braus G.H."/>
            <person name="Fischer R."/>
            <person name="Frisvad J.C."/>
            <person name="Goldman G.H."/>
            <person name="Houbraken J."/>
            <person name="Oakley B."/>
            <person name="Pocsi I."/>
            <person name="Scazzocchio C."/>
            <person name="Seiboth B."/>
            <person name="vanKuyk P.A."/>
            <person name="Wortman J."/>
            <person name="Dyer P.S."/>
            <person name="Grigoriev I.V."/>
        </authorList>
    </citation>
    <scope>NUCLEOTIDE SEQUENCE [LARGE SCALE GENOMIC DNA]</scope>
    <source>
        <strain evidence="3">CBS 593.65</strain>
    </source>
</reference>
<dbReference type="EMBL" id="KV878583">
    <property type="protein sequence ID" value="OJJ62704.1"/>
    <property type="molecule type" value="Genomic_DNA"/>
</dbReference>
<proteinExistence type="predicted"/>
<organism evidence="2 3">
    <name type="scientific">Aspergillus sydowii CBS 593.65</name>
    <dbReference type="NCBI Taxonomy" id="1036612"/>
    <lineage>
        <taxon>Eukaryota</taxon>
        <taxon>Fungi</taxon>
        <taxon>Dikarya</taxon>
        <taxon>Ascomycota</taxon>
        <taxon>Pezizomycotina</taxon>
        <taxon>Eurotiomycetes</taxon>
        <taxon>Eurotiomycetidae</taxon>
        <taxon>Eurotiales</taxon>
        <taxon>Aspergillaceae</taxon>
        <taxon>Aspergillus</taxon>
        <taxon>Aspergillus subgen. Nidulantes</taxon>
    </lineage>
</organism>
<accession>A0A1L9TTF7</accession>
<feature type="region of interest" description="Disordered" evidence="1">
    <location>
        <begin position="207"/>
        <end position="249"/>
    </location>
</feature>
<dbReference type="GeneID" id="63760580"/>
<gene>
    <name evidence="2" type="ORF">ASPSYDRAFT_28326</name>
</gene>
<evidence type="ECO:0000256" key="1">
    <source>
        <dbReference type="SAM" id="MobiDB-lite"/>
    </source>
</evidence>
<dbReference type="AlphaFoldDB" id="A0A1L9TTF7"/>